<keyword evidence="4" id="KW-1185">Reference proteome</keyword>
<evidence type="ECO:0000256" key="1">
    <source>
        <dbReference type="PIRSR" id="PIRSR602401-1"/>
    </source>
</evidence>
<feature type="binding site" description="axial binding residue" evidence="1">
    <location>
        <position position="506"/>
    </location>
    <ligand>
        <name>heme</name>
        <dbReference type="ChEBI" id="CHEBI:30413"/>
    </ligand>
    <ligandPart>
        <name>Fe</name>
        <dbReference type="ChEBI" id="CHEBI:18248"/>
    </ligandPart>
</feature>
<keyword evidence="1" id="KW-0408">Iron</keyword>
<dbReference type="InterPro" id="IPR050121">
    <property type="entry name" value="Cytochrome_P450_monoxygenase"/>
</dbReference>
<proteinExistence type="predicted"/>
<keyword evidence="2" id="KW-0812">Transmembrane</keyword>
<dbReference type="OrthoDB" id="6692864at2759"/>
<dbReference type="CDD" id="cd11061">
    <property type="entry name" value="CYP67-like"/>
    <property type="match status" value="1"/>
</dbReference>
<keyword evidence="2" id="KW-1133">Transmembrane helix</keyword>
<dbReference type="FunFam" id="1.10.630.10:FF:000129">
    <property type="entry name" value="Benzoate 4-monooxygenase cytochrome P450"/>
    <property type="match status" value="1"/>
</dbReference>
<dbReference type="Pfam" id="PF00067">
    <property type="entry name" value="p450"/>
    <property type="match status" value="1"/>
</dbReference>
<dbReference type="EMBL" id="KV750131">
    <property type="protein sequence ID" value="OCL06104.1"/>
    <property type="molecule type" value="Genomic_DNA"/>
</dbReference>
<dbReference type="GO" id="GO:0020037">
    <property type="term" value="F:heme binding"/>
    <property type="evidence" value="ECO:0007669"/>
    <property type="project" value="InterPro"/>
</dbReference>
<keyword evidence="2" id="KW-0472">Membrane</keyword>
<evidence type="ECO:0000256" key="2">
    <source>
        <dbReference type="SAM" id="Phobius"/>
    </source>
</evidence>
<dbReference type="GO" id="GO:0004497">
    <property type="term" value="F:monooxygenase activity"/>
    <property type="evidence" value="ECO:0007669"/>
    <property type="project" value="InterPro"/>
</dbReference>
<accession>A0A8E2JQQ7</accession>
<feature type="transmembrane region" description="Helical" evidence="2">
    <location>
        <begin position="45"/>
        <end position="67"/>
    </location>
</feature>
<gene>
    <name evidence="3" type="ORF">AOQ84DRAFT_390421</name>
</gene>
<dbReference type="PANTHER" id="PTHR24305">
    <property type="entry name" value="CYTOCHROME P450"/>
    <property type="match status" value="1"/>
</dbReference>
<reference evidence="3 4" key="1">
    <citation type="journal article" date="2016" name="Nat. Commun.">
        <title>Ectomycorrhizal ecology is imprinted in the genome of the dominant symbiotic fungus Cenococcum geophilum.</title>
        <authorList>
            <consortium name="DOE Joint Genome Institute"/>
            <person name="Peter M."/>
            <person name="Kohler A."/>
            <person name="Ohm R.A."/>
            <person name="Kuo A."/>
            <person name="Krutzmann J."/>
            <person name="Morin E."/>
            <person name="Arend M."/>
            <person name="Barry K.W."/>
            <person name="Binder M."/>
            <person name="Choi C."/>
            <person name="Clum A."/>
            <person name="Copeland A."/>
            <person name="Grisel N."/>
            <person name="Haridas S."/>
            <person name="Kipfer T."/>
            <person name="LaButti K."/>
            <person name="Lindquist E."/>
            <person name="Lipzen A."/>
            <person name="Maire R."/>
            <person name="Meier B."/>
            <person name="Mihaltcheva S."/>
            <person name="Molinier V."/>
            <person name="Murat C."/>
            <person name="Poggeler S."/>
            <person name="Quandt C.A."/>
            <person name="Sperisen C."/>
            <person name="Tritt A."/>
            <person name="Tisserant E."/>
            <person name="Crous P.W."/>
            <person name="Henrissat B."/>
            <person name="Nehls U."/>
            <person name="Egli S."/>
            <person name="Spatafora J.W."/>
            <person name="Grigoriev I.V."/>
            <person name="Martin F.M."/>
        </authorList>
    </citation>
    <scope>NUCLEOTIDE SEQUENCE [LARGE SCALE GENOMIC DNA]</scope>
    <source>
        <strain evidence="3 4">CBS 207.34</strain>
    </source>
</reference>
<keyword evidence="1" id="KW-0349">Heme</keyword>
<dbReference type="PANTHER" id="PTHR24305:SF78">
    <property type="entry name" value="P450, PUTATIVE (EUROFUNG)-RELATED"/>
    <property type="match status" value="1"/>
</dbReference>
<dbReference type="PRINTS" id="PR00463">
    <property type="entry name" value="EP450I"/>
</dbReference>
<dbReference type="GO" id="GO:0005506">
    <property type="term" value="F:iron ion binding"/>
    <property type="evidence" value="ECO:0007669"/>
    <property type="project" value="InterPro"/>
</dbReference>
<keyword evidence="1" id="KW-0479">Metal-binding</keyword>
<feature type="transmembrane region" description="Helical" evidence="2">
    <location>
        <begin position="79"/>
        <end position="100"/>
    </location>
</feature>
<organism evidence="3 4">
    <name type="scientific">Glonium stellatum</name>
    <dbReference type="NCBI Taxonomy" id="574774"/>
    <lineage>
        <taxon>Eukaryota</taxon>
        <taxon>Fungi</taxon>
        <taxon>Dikarya</taxon>
        <taxon>Ascomycota</taxon>
        <taxon>Pezizomycotina</taxon>
        <taxon>Dothideomycetes</taxon>
        <taxon>Pleosporomycetidae</taxon>
        <taxon>Gloniales</taxon>
        <taxon>Gloniaceae</taxon>
        <taxon>Glonium</taxon>
    </lineage>
</organism>
<dbReference type="Gene3D" id="1.10.630.10">
    <property type="entry name" value="Cytochrome P450"/>
    <property type="match status" value="1"/>
</dbReference>
<comment type="cofactor">
    <cofactor evidence="1">
        <name>heme</name>
        <dbReference type="ChEBI" id="CHEBI:30413"/>
    </cofactor>
</comment>
<dbReference type="PRINTS" id="PR00385">
    <property type="entry name" value="P450"/>
</dbReference>
<name>A0A8E2JQQ7_9PEZI</name>
<dbReference type="SUPFAM" id="SSF48264">
    <property type="entry name" value="Cytochrome P450"/>
    <property type="match status" value="1"/>
</dbReference>
<dbReference type="GO" id="GO:0016705">
    <property type="term" value="F:oxidoreductase activity, acting on paired donors, with incorporation or reduction of molecular oxygen"/>
    <property type="evidence" value="ECO:0007669"/>
    <property type="project" value="InterPro"/>
</dbReference>
<evidence type="ECO:0000313" key="3">
    <source>
        <dbReference type="EMBL" id="OCL06104.1"/>
    </source>
</evidence>
<protein>
    <submittedName>
        <fullName evidence="3">Cytochrome P450</fullName>
    </submittedName>
</protein>
<dbReference type="InterPro" id="IPR001128">
    <property type="entry name" value="Cyt_P450"/>
</dbReference>
<dbReference type="AlphaFoldDB" id="A0A8E2JQQ7"/>
<dbReference type="Proteomes" id="UP000250140">
    <property type="component" value="Unassembled WGS sequence"/>
</dbReference>
<evidence type="ECO:0000313" key="4">
    <source>
        <dbReference type="Proteomes" id="UP000250140"/>
    </source>
</evidence>
<dbReference type="InterPro" id="IPR002401">
    <property type="entry name" value="Cyt_P450_E_grp-I"/>
</dbReference>
<sequence>MAASMLSVDGLTSALQADVPKTAAAAACLGVLFQQSIRTIEPDKFMYHFMALGLIMNCGLIYAYATLGGFGVLGAIGRASLVSTSFNAGLVVAIGVYRLLFHRLRRFPGPFGAKVSRFYAVSRAAKNVQYYKEIANMHEQYGDFVRTGPRELCIVRKSAIPLIYGPNSECLKSTWYGQVSNDYKKCSIHMTRNFNDHRKRRKAWDKGFSIKALSTYEPRIKSKADLFMSQLLKNSGKPLDVTDWSMFFSFDVMGEVGFSKDFNNLGSGTEHPAIKAVHEHMAVLGVMSNVPWMLNLLGSLPGATAGYSGFFNWCGNEIREKQKRFNSENYPQDVVSWLLKAFEEKDISSSPSEDALHEDSRVMVIAGSETTATTLANTLYYLAKCPSVLSKLQAQLDEAMPDISSWSYEKVKTVTYLDDVINESLRLKPALLTGGYRVTPAKGLQIDGVYIPGDVNVFVPTQIIQTDSRYCEKAADFIPERFGERRKEMGTDDAPFVPFSLGAYSCPGKNLAILSLRIVLSHIAMLYDISFALGEDGREFDEGALDTFTTTLKPLKLVFTPRSKD</sequence>
<dbReference type="InterPro" id="IPR036396">
    <property type="entry name" value="Cyt_P450_sf"/>
</dbReference>